<evidence type="ECO:0000256" key="2">
    <source>
        <dbReference type="SAM" id="MobiDB-lite"/>
    </source>
</evidence>
<dbReference type="GO" id="GO:0016787">
    <property type="term" value="F:hydrolase activity"/>
    <property type="evidence" value="ECO:0007669"/>
    <property type="project" value="UniProtKB-KW"/>
</dbReference>
<dbReference type="PANTHER" id="PTHR48081:SF31">
    <property type="entry name" value="STERYL ACETYL HYDROLASE MUG81-RELATED"/>
    <property type="match status" value="1"/>
</dbReference>
<name>A0A9P4QW05_9PLEO</name>
<feature type="region of interest" description="Disordered" evidence="2">
    <location>
        <begin position="265"/>
        <end position="285"/>
    </location>
</feature>
<protein>
    <submittedName>
        <fullName evidence="5">Alpha/beta-hydrolase</fullName>
    </submittedName>
</protein>
<keyword evidence="3" id="KW-0472">Membrane</keyword>
<evidence type="ECO:0000313" key="6">
    <source>
        <dbReference type="Proteomes" id="UP000799444"/>
    </source>
</evidence>
<evidence type="ECO:0000256" key="3">
    <source>
        <dbReference type="SAM" id="Phobius"/>
    </source>
</evidence>
<proteinExistence type="predicted"/>
<dbReference type="InterPro" id="IPR050300">
    <property type="entry name" value="GDXG_lipolytic_enzyme"/>
</dbReference>
<reference evidence="5" key="1">
    <citation type="journal article" date="2020" name="Stud. Mycol.">
        <title>101 Dothideomycetes genomes: a test case for predicting lifestyles and emergence of pathogens.</title>
        <authorList>
            <person name="Haridas S."/>
            <person name="Albert R."/>
            <person name="Binder M."/>
            <person name="Bloem J."/>
            <person name="Labutti K."/>
            <person name="Salamov A."/>
            <person name="Andreopoulos B."/>
            <person name="Baker S."/>
            <person name="Barry K."/>
            <person name="Bills G."/>
            <person name="Bluhm B."/>
            <person name="Cannon C."/>
            <person name="Castanera R."/>
            <person name="Culley D."/>
            <person name="Daum C."/>
            <person name="Ezra D."/>
            <person name="Gonzalez J."/>
            <person name="Henrissat B."/>
            <person name="Kuo A."/>
            <person name="Liang C."/>
            <person name="Lipzen A."/>
            <person name="Lutzoni F."/>
            <person name="Magnuson J."/>
            <person name="Mondo S."/>
            <person name="Nolan M."/>
            <person name="Ohm R."/>
            <person name="Pangilinan J."/>
            <person name="Park H.-J."/>
            <person name="Ramirez L."/>
            <person name="Alfaro M."/>
            <person name="Sun H."/>
            <person name="Tritt A."/>
            <person name="Yoshinaga Y."/>
            <person name="Zwiers L.-H."/>
            <person name="Turgeon B."/>
            <person name="Goodwin S."/>
            <person name="Spatafora J."/>
            <person name="Crous P."/>
            <person name="Grigoriev I."/>
        </authorList>
    </citation>
    <scope>NUCLEOTIDE SEQUENCE</scope>
    <source>
        <strain evidence="5">CBS 125425</strain>
    </source>
</reference>
<keyword evidence="3" id="KW-0812">Transmembrane</keyword>
<evidence type="ECO:0000259" key="4">
    <source>
        <dbReference type="Pfam" id="PF07859"/>
    </source>
</evidence>
<organism evidence="5 6">
    <name type="scientific">Polyplosphaeria fusca</name>
    <dbReference type="NCBI Taxonomy" id="682080"/>
    <lineage>
        <taxon>Eukaryota</taxon>
        <taxon>Fungi</taxon>
        <taxon>Dikarya</taxon>
        <taxon>Ascomycota</taxon>
        <taxon>Pezizomycotina</taxon>
        <taxon>Dothideomycetes</taxon>
        <taxon>Pleosporomycetidae</taxon>
        <taxon>Pleosporales</taxon>
        <taxon>Tetraplosphaeriaceae</taxon>
        <taxon>Polyplosphaeria</taxon>
    </lineage>
</organism>
<keyword evidence="1" id="KW-0378">Hydrolase</keyword>
<dbReference type="EMBL" id="ML996186">
    <property type="protein sequence ID" value="KAF2731966.1"/>
    <property type="molecule type" value="Genomic_DNA"/>
</dbReference>
<evidence type="ECO:0000256" key="1">
    <source>
        <dbReference type="ARBA" id="ARBA00022801"/>
    </source>
</evidence>
<dbReference type="InterPro" id="IPR013094">
    <property type="entry name" value="AB_hydrolase_3"/>
</dbReference>
<keyword evidence="6" id="KW-1185">Reference proteome</keyword>
<comment type="caution">
    <text evidence="5">The sequence shown here is derived from an EMBL/GenBank/DDBJ whole genome shotgun (WGS) entry which is preliminary data.</text>
</comment>
<dbReference type="AlphaFoldDB" id="A0A9P4QW05"/>
<dbReference type="InterPro" id="IPR029058">
    <property type="entry name" value="AB_hydrolase_fold"/>
</dbReference>
<evidence type="ECO:0000313" key="5">
    <source>
        <dbReference type="EMBL" id="KAF2731966.1"/>
    </source>
</evidence>
<dbReference type="OrthoDB" id="2152029at2759"/>
<sequence length="378" mass="41058">MASAPSFPGVRSLASFFGGIALTVLFRALTYPLRRRRAPSYGKDVFYAAIRAGLDRLTIAQSRYLTRSTTDLYNSFCKTKGEEANTSQLHGQDGTKLAHWIGRPDASVVMLYLHGGGYTQPCSLGHFEYARRLVKDLNSGEASASFAVVFLAYTLAPEATHPTALREAAHLLSHLINEAGRSPSSILVGGDSAGGGLACSLLSHLLHPHPGVPEVKLSTPLLGVFLMSPWVSFATNQDSYRRNAQADTLPVRALHCWSAMYTDQVRGDPEKDSGSVSGDSYTEPARNPSTWWHGLHRVVSTVFVWVGGDEVFVDDVGDFTATLLEGWNDGGGNSDRVLHLETPREAHIQPIMDCMGNDSVKGDAQIAIEAWIKSRIES</sequence>
<dbReference type="Gene3D" id="3.40.50.1820">
    <property type="entry name" value="alpha/beta hydrolase"/>
    <property type="match status" value="1"/>
</dbReference>
<accession>A0A9P4QW05</accession>
<feature type="domain" description="Alpha/beta hydrolase fold-3" evidence="4">
    <location>
        <begin position="110"/>
        <end position="324"/>
    </location>
</feature>
<dbReference type="PANTHER" id="PTHR48081">
    <property type="entry name" value="AB HYDROLASE SUPERFAMILY PROTEIN C4A8.06C"/>
    <property type="match status" value="1"/>
</dbReference>
<gene>
    <name evidence="5" type="ORF">EJ04DRAFT_536334</name>
</gene>
<dbReference type="Proteomes" id="UP000799444">
    <property type="component" value="Unassembled WGS sequence"/>
</dbReference>
<keyword evidence="3" id="KW-1133">Transmembrane helix</keyword>
<dbReference type="Pfam" id="PF07859">
    <property type="entry name" value="Abhydrolase_3"/>
    <property type="match status" value="1"/>
</dbReference>
<feature type="transmembrane region" description="Helical" evidence="3">
    <location>
        <begin position="12"/>
        <end position="33"/>
    </location>
</feature>
<dbReference type="SUPFAM" id="SSF53474">
    <property type="entry name" value="alpha/beta-Hydrolases"/>
    <property type="match status" value="1"/>
</dbReference>